<accession>W1X8N3</accession>
<organism evidence="1">
    <name type="scientific">human gut metagenome</name>
    <dbReference type="NCBI Taxonomy" id="408170"/>
    <lineage>
        <taxon>unclassified sequences</taxon>
        <taxon>metagenomes</taxon>
        <taxon>organismal metagenomes</taxon>
    </lineage>
</organism>
<evidence type="ECO:0000313" key="1">
    <source>
        <dbReference type="EMBL" id="ETJ25790.1"/>
    </source>
</evidence>
<reference evidence="1" key="1">
    <citation type="submission" date="2013-12" db="EMBL/GenBank/DDBJ databases">
        <title>A Varibaculum cambriense genome reconstructed from a premature infant gut community with otherwise low bacterial novelty that shifts toward anaerobic metabolism during the third week of life.</title>
        <authorList>
            <person name="Brown C.T."/>
            <person name="Sharon I."/>
            <person name="Thomas B.C."/>
            <person name="Castelle C.J."/>
            <person name="Morowitz M.J."/>
            <person name="Banfield J.F."/>
        </authorList>
    </citation>
    <scope>NUCLEOTIDE SEQUENCE</scope>
</reference>
<dbReference type="AlphaFoldDB" id="W1X8N3"/>
<feature type="non-terminal residue" evidence="1">
    <location>
        <position position="1"/>
    </location>
</feature>
<dbReference type="EMBL" id="AZMM01017657">
    <property type="protein sequence ID" value="ETJ25790.1"/>
    <property type="molecule type" value="Genomic_DNA"/>
</dbReference>
<gene>
    <name evidence="1" type="ORF">Q604_UNBC17657G0001</name>
</gene>
<sequence>DKIKKAGAQEVKVARIKNARDKLSLVVEEVRTVGGRIEPAGAQLLVDALGEDLAELIGEDRKMV</sequence>
<protein>
    <submittedName>
        <fullName evidence="1">DNA polymerase III subunit delta</fullName>
    </submittedName>
</protein>
<comment type="caution">
    <text evidence="1">The sequence shown here is derived from an EMBL/GenBank/DDBJ whole genome shotgun (WGS) entry which is preliminary data.</text>
</comment>
<name>W1X8N3_9ZZZZ</name>
<proteinExistence type="predicted"/>